<evidence type="ECO:0000256" key="8">
    <source>
        <dbReference type="SAM" id="Phobius"/>
    </source>
</evidence>
<keyword evidence="4 8" id="KW-0812">Transmembrane</keyword>
<feature type="transmembrane region" description="Helical" evidence="8">
    <location>
        <begin position="484"/>
        <end position="504"/>
    </location>
</feature>
<feature type="transmembrane region" description="Helical" evidence="8">
    <location>
        <begin position="268"/>
        <end position="291"/>
    </location>
</feature>
<dbReference type="EMBL" id="MCBQ01021866">
    <property type="protein sequence ID" value="RKF53453.1"/>
    <property type="molecule type" value="Genomic_DNA"/>
</dbReference>
<evidence type="ECO:0000256" key="3">
    <source>
        <dbReference type="ARBA" id="ARBA00022448"/>
    </source>
</evidence>
<evidence type="ECO:0000256" key="6">
    <source>
        <dbReference type="ARBA" id="ARBA00023136"/>
    </source>
</evidence>
<evidence type="ECO:0000259" key="9">
    <source>
        <dbReference type="PROSITE" id="PS50850"/>
    </source>
</evidence>
<keyword evidence="5 8" id="KW-1133">Transmembrane helix</keyword>
<proteinExistence type="inferred from homology"/>
<organism evidence="10 11">
    <name type="scientific">Golovinomyces cichoracearum</name>
    <dbReference type="NCBI Taxonomy" id="62708"/>
    <lineage>
        <taxon>Eukaryota</taxon>
        <taxon>Fungi</taxon>
        <taxon>Dikarya</taxon>
        <taxon>Ascomycota</taxon>
        <taxon>Pezizomycotina</taxon>
        <taxon>Leotiomycetes</taxon>
        <taxon>Erysiphales</taxon>
        <taxon>Erysiphaceae</taxon>
        <taxon>Golovinomyces</taxon>
    </lineage>
</organism>
<feature type="transmembrane region" description="Helical" evidence="8">
    <location>
        <begin position="569"/>
        <end position="595"/>
    </location>
</feature>
<accession>A0A420H7T3</accession>
<feature type="transmembrane region" description="Helical" evidence="8">
    <location>
        <begin position="403"/>
        <end position="426"/>
    </location>
</feature>
<comment type="caution">
    <text evidence="10">The sequence shown here is derived from an EMBL/GenBank/DDBJ whole genome shotgun (WGS) entry which is preliminary data.</text>
</comment>
<feature type="transmembrane region" description="Helical" evidence="8">
    <location>
        <begin position="175"/>
        <end position="193"/>
    </location>
</feature>
<dbReference type="Gene3D" id="1.20.1250.20">
    <property type="entry name" value="MFS general substrate transporter like domains"/>
    <property type="match status" value="1"/>
</dbReference>
<dbReference type="AlphaFoldDB" id="A0A420H7T3"/>
<feature type="transmembrane region" description="Helical" evidence="8">
    <location>
        <begin position="332"/>
        <end position="351"/>
    </location>
</feature>
<evidence type="ECO:0000256" key="1">
    <source>
        <dbReference type="ARBA" id="ARBA00004141"/>
    </source>
</evidence>
<gene>
    <name evidence="10" type="ORF">GcM3_218008</name>
</gene>
<dbReference type="SUPFAM" id="SSF103473">
    <property type="entry name" value="MFS general substrate transporter"/>
    <property type="match status" value="1"/>
</dbReference>
<evidence type="ECO:0000256" key="2">
    <source>
        <dbReference type="ARBA" id="ARBA00007520"/>
    </source>
</evidence>
<dbReference type="InterPro" id="IPR011701">
    <property type="entry name" value="MFS"/>
</dbReference>
<feature type="region of interest" description="Disordered" evidence="7">
    <location>
        <begin position="96"/>
        <end position="115"/>
    </location>
</feature>
<protein>
    <submittedName>
        <fullName evidence="10">Efflux pump patC</fullName>
    </submittedName>
</protein>
<dbReference type="GO" id="GO:0022857">
    <property type="term" value="F:transmembrane transporter activity"/>
    <property type="evidence" value="ECO:0007669"/>
    <property type="project" value="InterPro"/>
</dbReference>
<evidence type="ECO:0000256" key="7">
    <source>
        <dbReference type="SAM" id="MobiDB-lite"/>
    </source>
</evidence>
<feature type="domain" description="Major facilitator superfamily (MFS) profile" evidence="9">
    <location>
        <begin position="178"/>
        <end position="671"/>
    </location>
</feature>
<dbReference type="STRING" id="62708.A0A420H7T3"/>
<feature type="transmembrane region" description="Helical" evidence="8">
    <location>
        <begin position="536"/>
        <end position="557"/>
    </location>
</feature>
<dbReference type="CDD" id="cd17502">
    <property type="entry name" value="MFS_Azr1_MDR_like"/>
    <property type="match status" value="1"/>
</dbReference>
<feature type="transmembrane region" description="Helical" evidence="8">
    <location>
        <begin position="511"/>
        <end position="530"/>
    </location>
</feature>
<dbReference type="FunFam" id="1.20.1250.20:FF:000429">
    <property type="entry name" value="MFS drug efflux transporter, putative"/>
    <property type="match status" value="1"/>
</dbReference>
<evidence type="ECO:0000313" key="10">
    <source>
        <dbReference type="EMBL" id="RKF53453.1"/>
    </source>
</evidence>
<feature type="transmembrane region" description="Helical" evidence="8">
    <location>
        <begin position="300"/>
        <end position="320"/>
    </location>
</feature>
<dbReference type="GO" id="GO:0005886">
    <property type="term" value="C:plasma membrane"/>
    <property type="evidence" value="ECO:0007669"/>
    <property type="project" value="TreeGrafter"/>
</dbReference>
<dbReference type="PANTHER" id="PTHR23501:SF12">
    <property type="entry name" value="MAJOR FACILITATOR SUPERFAMILY (MFS) PROFILE DOMAIN-CONTAINING PROTEIN-RELATED"/>
    <property type="match status" value="1"/>
</dbReference>
<keyword evidence="3" id="KW-0813">Transport</keyword>
<keyword evidence="11" id="KW-1185">Reference proteome</keyword>
<comment type="subcellular location">
    <subcellularLocation>
        <location evidence="1">Membrane</location>
        <topology evidence="1">Multi-pass membrane protein</topology>
    </subcellularLocation>
</comment>
<evidence type="ECO:0000256" key="4">
    <source>
        <dbReference type="ARBA" id="ARBA00022692"/>
    </source>
</evidence>
<name>A0A420H7T3_9PEZI</name>
<feature type="transmembrane region" description="Helical" evidence="8">
    <location>
        <begin position="447"/>
        <end position="472"/>
    </location>
</feature>
<sequence>MRLRVSKVYGAELSLSAPTDISSKSESENQTQSRAAQTLNPDPQLRNLATQITPKGNLSNWQHRFENRTKIFGIHPEAKMSKPLRESAEIGLRQEDAMGQHDGTTNKGDGENQIIQPSNDEAATNIMSVAPATQVSTAKITSENTSVTGLDRNENEKRSVTSPGNFTRTITGWKWFIIVFAILSSTFLFALDNTIVADIQPVIVVELNCISKISWISSTLLIAAAATNLIWGKIFGQFEAKWTYILCVLLFEIGSAICGAAQNIETMIIGRAICGFGGSGMYVGVMTLLAANTTIKERPLYIGSTGLTWGLGTVLGPIVGGAFSVSSAGWRWSFYINLCVGAVCAPIYFFFIPRSDPRPGVKLLDRARQMDYMGTILTAGAFMSGVMAISFGGIQYEWSSPEIITMFVTSGVLFILLGVQQVYIIFTTLEQRIFPVEFFKSRTMLSIFCCTAAGGAIIFVPIYMIPLFFQFAHNDTALESGVRLLPFIFVLVIGICFNGALLSIYGLYMPWFTAGGAFCIVGSALMYTITRSSSVGAVYIYTAILGWGCGIFCQSGFSISQAIVEPNIVPVAVGFITCAQITGATIALSIANSIFINKTKNALFSILPEAPKDQIEAAISGSGSSFVRSLSIDLQEKVLEAIVKANSTAYILTIVAGAVVIIVSLGMKRERLFIAPA</sequence>
<feature type="region of interest" description="Disordered" evidence="7">
    <location>
        <begin position="18"/>
        <end position="42"/>
    </location>
</feature>
<dbReference type="PROSITE" id="PS50850">
    <property type="entry name" value="MFS"/>
    <property type="match status" value="1"/>
</dbReference>
<dbReference type="InterPro" id="IPR020846">
    <property type="entry name" value="MFS_dom"/>
</dbReference>
<feature type="transmembrane region" description="Helical" evidence="8">
    <location>
        <begin position="213"/>
        <end position="231"/>
    </location>
</feature>
<keyword evidence="6 8" id="KW-0472">Membrane</keyword>
<dbReference type="Proteomes" id="UP000283383">
    <property type="component" value="Unassembled WGS sequence"/>
</dbReference>
<feature type="compositionally biased region" description="Polar residues" evidence="7">
    <location>
        <begin position="102"/>
        <end position="115"/>
    </location>
</feature>
<evidence type="ECO:0000256" key="5">
    <source>
        <dbReference type="ARBA" id="ARBA00022989"/>
    </source>
</evidence>
<comment type="similarity">
    <text evidence="2">Belongs to the major facilitator superfamily. TCR/Tet family.</text>
</comment>
<evidence type="ECO:0000313" key="11">
    <source>
        <dbReference type="Proteomes" id="UP000283383"/>
    </source>
</evidence>
<feature type="transmembrane region" description="Helical" evidence="8">
    <location>
        <begin position="649"/>
        <end position="667"/>
    </location>
</feature>
<feature type="region of interest" description="Disordered" evidence="7">
    <location>
        <begin position="141"/>
        <end position="163"/>
    </location>
</feature>
<feature type="transmembrane region" description="Helical" evidence="8">
    <location>
        <begin position="243"/>
        <end position="262"/>
    </location>
</feature>
<dbReference type="Pfam" id="PF07690">
    <property type="entry name" value="MFS_1"/>
    <property type="match status" value="1"/>
</dbReference>
<feature type="transmembrane region" description="Helical" evidence="8">
    <location>
        <begin position="372"/>
        <end position="391"/>
    </location>
</feature>
<dbReference type="InterPro" id="IPR036259">
    <property type="entry name" value="MFS_trans_sf"/>
</dbReference>
<dbReference type="PANTHER" id="PTHR23501">
    <property type="entry name" value="MAJOR FACILITATOR SUPERFAMILY"/>
    <property type="match status" value="1"/>
</dbReference>
<reference evidence="10 11" key="1">
    <citation type="journal article" date="2018" name="BMC Genomics">
        <title>Comparative genome analyses reveal sequence features reflecting distinct modes of host-adaptation between dicot and monocot powdery mildew.</title>
        <authorList>
            <person name="Wu Y."/>
            <person name="Ma X."/>
            <person name="Pan Z."/>
            <person name="Kale S.D."/>
            <person name="Song Y."/>
            <person name="King H."/>
            <person name="Zhang Q."/>
            <person name="Presley C."/>
            <person name="Deng X."/>
            <person name="Wei C.I."/>
            <person name="Xiao S."/>
        </authorList>
    </citation>
    <scope>NUCLEOTIDE SEQUENCE [LARGE SCALE GENOMIC DNA]</scope>
    <source>
        <strain evidence="10">UMSG3</strain>
    </source>
</reference>